<accession>A0A518BRQ1</accession>
<keyword evidence="2" id="KW-1133">Transmembrane helix</keyword>
<evidence type="ECO:0000313" key="3">
    <source>
        <dbReference type="EMBL" id="QDU69655.1"/>
    </source>
</evidence>
<feature type="region of interest" description="Disordered" evidence="1">
    <location>
        <begin position="67"/>
        <end position="105"/>
    </location>
</feature>
<dbReference type="InterPro" id="IPR008969">
    <property type="entry name" value="CarboxyPept-like_regulatory"/>
</dbReference>
<evidence type="ECO:0000313" key="4">
    <source>
        <dbReference type="Proteomes" id="UP000316921"/>
    </source>
</evidence>
<gene>
    <name evidence="3" type="ORF">Pla133_47760</name>
</gene>
<protein>
    <recommendedName>
        <fullName evidence="5">Carboxypeptidase regulatory-like domain-containing protein</fullName>
    </recommendedName>
</protein>
<keyword evidence="4" id="KW-1185">Reference proteome</keyword>
<evidence type="ECO:0000256" key="2">
    <source>
        <dbReference type="SAM" id="Phobius"/>
    </source>
</evidence>
<organism evidence="3 4">
    <name type="scientific">Engelhardtia mirabilis</name>
    <dbReference type="NCBI Taxonomy" id="2528011"/>
    <lineage>
        <taxon>Bacteria</taxon>
        <taxon>Pseudomonadati</taxon>
        <taxon>Planctomycetota</taxon>
        <taxon>Planctomycetia</taxon>
        <taxon>Planctomycetia incertae sedis</taxon>
        <taxon>Engelhardtia</taxon>
    </lineage>
</organism>
<feature type="transmembrane region" description="Helical" evidence="2">
    <location>
        <begin position="20"/>
        <end position="39"/>
    </location>
</feature>
<name>A0A518BRQ1_9BACT</name>
<dbReference type="KEGG" id="pbap:Pla133_47760"/>
<keyword evidence="2" id="KW-0472">Membrane</keyword>
<keyword evidence="2" id="KW-0812">Transmembrane</keyword>
<sequence length="377" mass="40437" precursor="true">MVGQTIHRVRREAEIIMRKFTVFIVVVVAVVVALLLSTVGDGRSAAHPPASSRHAEAGSVELAPIQQPAARGSEQEVREEQAPPIAPAADQAPDEEPGGPYWIRGNVFDRSTDTPVANLVVWTERALTLENGVPYSVTDEFGAFAIEVPPGTHVLVFPQPLEGVFSPAPEEVVVIGADVFVTCYTYSGPLATLAGHLLSDEGAPLPGVRLEFSPFEEMVEFQGRSFPRAAATLLGTAQTQDDGSFRIELPPGELVVHSNDFKANPSTSLGDVFKSVVIEARPGTNPPLELTGVAASAWEGEIIINGSVNLSQSYILASTPARGELRVHLDETRTGARWVAGPPFQLGSLARIHLVLDDGREIVRELLLVEGRQEIDL</sequence>
<evidence type="ECO:0008006" key="5">
    <source>
        <dbReference type="Google" id="ProtNLM"/>
    </source>
</evidence>
<evidence type="ECO:0000256" key="1">
    <source>
        <dbReference type="SAM" id="MobiDB-lite"/>
    </source>
</evidence>
<dbReference type="SUPFAM" id="SSF49464">
    <property type="entry name" value="Carboxypeptidase regulatory domain-like"/>
    <property type="match status" value="1"/>
</dbReference>
<dbReference type="Proteomes" id="UP000316921">
    <property type="component" value="Chromosome"/>
</dbReference>
<reference evidence="3 4" key="1">
    <citation type="submission" date="2019-02" db="EMBL/GenBank/DDBJ databases">
        <title>Deep-cultivation of Planctomycetes and their phenomic and genomic characterization uncovers novel biology.</title>
        <authorList>
            <person name="Wiegand S."/>
            <person name="Jogler M."/>
            <person name="Boedeker C."/>
            <person name="Pinto D."/>
            <person name="Vollmers J."/>
            <person name="Rivas-Marin E."/>
            <person name="Kohn T."/>
            <person name="Peeters S.H."/>
            <person name="Heuer A."/>
            <person name="Rast P."/>
            <person name="Oberbeckmann S."/>
            <person name="Bunk B."/>
            <person name="Jeske O."/>
            <person name="Meyerdierks A."/>
            <person name="Storesund J.E."/>
            <person name="Kallscheuer N."/>
            <person name="Luecker S."/>
            <person name="Lage O.M."/>
            <person name="Pohl T."/>
            <person name="Merkel B.J."/>
            <person name="Hornburger P."/>
            <person name="Mueller R.-W."/>
            <person name="Bruemmer F."/>
            <person name="Labrenz M."/>
            <person name="Spormann A.M."/>
            <person name="Op den Camp H."/>
            <person name="Overmann J."/>
            <person name="Amann R."/>
            <person name="Jetten M.S.M."/>
            <person name="Mascher T."/>
            <person name="Medema M.H."/>
            <person name="Devos D.P."/>
            <person name="Kaster A.-K."/>
            <person name="Ovreas L."/>
            <person name="Rohde M."/>
            <person name="Galperin M.Y."/>
            <person name="Jogler C."/>
        </authorList>
    </citation>
    <scope>NUCLEOTIDE SEQUENCE [LARGE SCALE GENOMIC DNA]</scope>
    <source>
        <strain evidence="3 4">Pla133</strain>
    </source>
</reference>
<proteinExistence type="predicted"/>
<dbReference type="AlphaFoldDB" id="A0A518BRQ1"/>
<dbReference type="EMBL" id="CP036287">
    <property type="protein sequence ID" value="QDU69655.1"/>
    <property type="molecule type" value="Genomic_DNA"/>
</dbReference>